<dbReference type="InterPro" id="IPR013489">
    <property type="entry name" value="CRISPR-assoc_prot_Csm6"/>
</dbReference>
<evidence type="ECO:0000313" key="5">
    <source>
        <dbReference type="Proteomes" id="UP000442619"/>
    </source>
</evidence>
<reference evidence="4 5" key="1">
    <citation type="submission" date="2019-08" db="EMBL/GenBank/DDBJ databases">
        <title>In-depth cultivation of the pig gut microbiome towards novel bacterial diversity and tailored functional studies.</title>
        <authorList>
            <person name="Wylensek D."/>
            <person name="Hitch T.C.A."/>
            <person name="Clavel T."/>
        </authorList>
    </citation>
    <scope>NUCLEOTIDE SEQUENCE [LARGE SCALE GENOMIC DNA]</scope>
    <source>
        <strain evidence="4 5">CA-Schmier-601-WT-3</strain>
    </source>
</reference>
<keyword evidence="5" id="KW-1185">Reference proteome</keyword>
<feature type="domain" description="Csm6 HEPN" evidence="2">
    <location>
        <begin position="275"/>
        <end position="455"/>
    </location>
</feature>
<dbReference type="EMBL" id="VUNM01000007">
    <property type="protein sequence ID" value="MST88897.1"/>
    <property type="molecule type" value="Genomic_DNA"/>
</dbReference>
<dbReference type="InterPro" id="IPR053955">
    <property type="entry name" value="Csm6_CARF"/>
</dbReference>
<name>A0A844FSL4_9FIRM</name>
<dbReference type="NCBIfam" id="TIGR02672">
    <property type="entry name" value="cas_csm6"/>
    <property type="match status" value="1"/>
</dbReference>
<dbReference type="InterPro" id="IPR053941">
    <property type="entry name" value="Csm6_HEPN"/>
</dbReference>
<evidence type="ECO:0000313" key="4">
    <source>
        <dbReference type="EMBL" id="MST88897.1"/>
    </source>
</evidence>
<accession>A0A844FSL4</accession>
<dbReference type="Pfam" id="PF09659">
    <property type="entry name" value="Cas_Csm6_HEPN"/>
    <property type="match status" value="1"/>
</dbReference>
<keyword evidence="1" id="KW-0175">Coiled coil</keyword>
<gene>
    <name evidence="4" type="ORF">FYJ79_04785</name>
</gene>
<feature type="domain" description="Csm6 CARF" evidence="3">
    <location>
        <begin position="93"/>
        <end position="191"/>
    </location>
</feature>
<proteinExistence type="predicted"/>
<organism evidence="4 5">
    <name type="scientific">Sharpea porci</name>
    <dbReference type="NCBI Taxonomy" id="2652286"/>
    <lineage>
        <taxon>Bacteria</taxon>
        <taxon>Bacillati</taxon>
        <taxon>Bacillota</taxon>
        <taxon>Erysipelotrichia</taxon>
        <taxon>Erysipelotrichales</taxon>
        <taxon>Coprobacillaceae</taxon>
        <taxon>Sharpea</taxon>
    </lineage>
</organism>
<dbReference type="AlphaFoldDB" id="A0A844FSL4"/>
<comment type="caution">
    <text evidence="4">The sequence shown here is derived from an EMBL/GenBank/DDBJ whole genome shotgun (WGS) entry which is preliminary data.</text>
</comment>
<sequence>MTQMERSLDMKVLFTPIGKTDPMSISERDTHLNIYDASMMHICRFYDFDKVVMYMSKEICEFDEKDNRYEIALNFLMKYKGKSFEIEKVRNKEDTDPHLFDKYYDEFESIIKAQIEKYGNDTEIYVNVSSGTPGMKMALTFISALSKYCITALQVSDPNRGRGQRKDDLGDYDVEGYWEDNEDNRLSTPERIAVLKTPNMQFRIQKESLLTMIDNYEYNAAYNFIKDASARLDSSLLELAEFAKERYALNKNKYLKIQKNNNWDFIPYKQDGRIELFEFALLMNIKVQKKELLDFCRCMTPFLYQSSMMILKDIYKINLEQYTDYNGKLTRYKLQNDQTGIKILSILDDSYSSYYSNRIYVDTHLTQAQCINIINRLETDNRKLINALNDLDEFRQELRNQASHEIVCITQEYIEKTVKHPLSYYINCMKTILKSLNYDITNNWDSYLKMNQYIKDKIKEI</sequence>
<protein>
    <recommendedName>
        <fullName evidence="6">CRISPR-associated protein Csm6</fullName>
    </recommendedName>
</protein>
<evidence type="ECO:0000259" key="2">
    <source>
        <dbReference type="Pfam" id="PF09659"/>
    </source>
</evidence>
<dbReference type="Pfam" id="PF22208">
    <property type="entry name" value="Cas_Csm6_CARF"/>
    <property type="match status" value="1"/>
</dbReference>
<feature type="coiled-coil region" evidence="1">
    <location>
        <begin position="374"/>
        <end position="401"/>
    </location>
</feature>
<evidence type="ECO:0000256" key="1">
    <source>
        <dbReference type="SAM" id="Coils"/>
    </source>
</evidence>
<dbReference type="Proteomes" id="UP000442619">
    <property type="component" value="Unassembled WGS sequence"/>
</dbReference>
<evidence type="ECO:0000259" key="3">
    <source>
        <dbReference type="Pfam" id="PF22208"/>
    </source>
</evidence>
<evidence type="ECO:0008006" key="6">
    <source>
        <dbReference type="Google" id="ProtNLM"/>
    </source>
</evidence>